<reference evidence="2 3" key="1">
    <citation type="journal article" date="2019" name="Sci. Rep.">
        <title>Orb-weaving spider Araneus ventricosus genome elucidates the spidroin gene catalogue.</title>
        <authorList>
            <person name="Kono N."/>
            <person name="Nakamura H."/>
            <person name="Ohtoshi R."/>
            <person name="Moran D.A.P."/>
            <person name="Shinohara A."/>
            <person name="Yoshida Y."/>
            <person name="Fujiwara M."/>
            <person name="Mori M."/>
            <person name="Tomita M."/>
            <person name="Arakawa K."/>
        </authorList>
    </citation>
    <scope>NUCLEOTIDE SEQUENCE [LARGE SCALE GENOMIC DNA]</scope>
</reference>
<keyword evidence="3" id="KW-1185">Reference proteome</keyword>
<name>A0A4Y2F6M5_ARAVE</name>
<sequence>MGHRDWTHGTVLKKPDTPRSYLVTTSAGSVLRRNRIHLRPDQNPNNSSEICRKQMTAESPDDTNETEEKKVESKQQQTESPAKLTVPVTLSNGFNS</sequence>
<organism evidence="2 3">
    <name type="scientific">Araneus ventricosus</name>
    <name type="common">Orbweaver spider</name>
    <name type="synonym">Epeira ventricosa</name>
    <dbReference type="NCBI Taxonomy" id="182803"/>
    <lineage>
        <taxon>Eukaryota</taxon>
        <taxon>Metazoa</taxon>
        <taxon>Ecdysozoa</taxon>
        <taxon>Arthropoda</taxon>
        <taxon>Chelicerata</taxon>
        <taxon>Arachnida</taxon>
        <taxon>Araneae</taxon>
        <taxon>Araneomorphae</taxon>
        <taxon>Entelegynae</taxon>
        <taxon>Araneoidea</taxon>
        <taxon>Araneidae</taxon>
        <taxon>Araneus</taxon>
    </lineage>
</organism>
<dbReference type="EMBL" id="BGPR01000812">
    <property type="protein sequence ID" value="GBM36497.1"/>
    <property type="molecule type" value="Genomic_DNA"/>
</dbReference>
<protein>
    <submittedName>
        <fullName evidence="2">Uncharacterized protein</fullName>
    </submittedName>
</protein>
<proteinExistence type="predicted"/>
<feature type="region of interest" description="Disordered" evidence="1">
    <location>
        <begin position="1"/>
        <end position="96"/>
    </location>
</feature>
<feature type="compositionally biased region" description="Basic and acidic residues" evidence="1">
    <location>
        <begin position="1"/>
        <end position="17"/>
    </location>
</feature>
<evidence type="ECO:0000256" key="1">
    <source>
        <dbReference type="SAM" id="MobiDB-lite"/>
    </source>
</evidence>
<dbReference type="PANTHER" id="PTHR33244:SF3">
    <property type="entry name" value="PEPTIDASE A2 DOMAIN-CONTAINING PROTEIN"/>
    <property type="match status" value="1"/>
</dbReference>
<evidence type="ECO:0000313" key="3">
    <source>
        <dbReference type="Proteomes" id="UP000499080"/>
    </source>
</evidence>
<accession>A0A4Y2F6M5</accession>
<gene>
    <name evidence="2" type="ORF">AVEN_249686_1</name>
</gene>
<dbReference type="AlphaFoldDB" id="A0A4Y2F6M5"/>
<dbReference type="OrthoDB" id="8020625at2759"/>
<dbReference type="PANTHER" id="PTHR33244">
    <property type="entry name" value="INTEGRASE CATALYTIC DOMAIN-CONTAINING PROTEIN-RELATED"/>
    <property type="match status" value="1"/>
</dbReference>
<evidence type="ECO:0000313" key="2">
    <source>
        <dbReference type="EMBL" id="GBM36497.1"/>
    </source>
</evidence>
<dbReference type="Proteomes" id="UP000499080">
    <property type="component" value="Unassembled WGS sequence"/>
</dbReference>
<comment type="caution">
    <text evidence="2">The sequence shown here is derived from an EMBL/GenBank/DDBJ whole genome shotgun (WGS) entry which is preliminary data.</text>
</comment>